<protein>
    <submittedName>
        <fullName evidence="2">Uncharacterized protein</fullName>
    </submittedName>
</protein>
<sequence>MSGDIGTIVLFALLVFVSLSFLLWGASGVIAYVFPSLTVRAYRKVFMHYAYVTAAFYGGFIGYMLVNAYMLQATLLAAGALLLFLLSFYVPAFRRKSLLTPLLWGVLCIVWTLIEPIPVKFPFL</sequence>
<evidence type="ECO:0000313" key="2">
    <source>
        <dbReference type="EMBL" id="TFE87278.1"/>
    </source>
</evidence>
<dbReference type="EMBL" id="MYFO01000014">
    <property type="protein sequence ID" value="TFE87278.1"/>
    <property type="molecule type" value="Genomic_DNA"/>
</dbReference>
<dbReference type="AlphaFoldDB" id="A0A4Y8Q0Q2"/>
<evidence type="ECO:0000313" key="3">
    <source>
        <dbReference type="Proteomes" id="UP000298246"/>
    </source>
</evidence>
<feature type="transmembrane region" description="Helical" evidence="1">
    <location>
        <begin position="71"/>
        <end position="90"/>
    </location>
</feature>
<name>A0A4Y8Q0Q2_9BACL</name>
<comment type="caution">
    <text evidence="2">The sequence shown here is derived from an EMBL/GenBank/DDBJ whole genome shotgun (WGS) entry which is preliminary data.</text>
</comment>
<dbReference type="RefSeq" id="WP_134753326.1">
    <property type="nucleotide sequence ID" value="NZ_MYFO02000002.1"/>
</dbReference>
<feature type="transmembrane region" description="Helical" evidence="1">
    <location>
        <begin position="6"/>
        <end position="34"/>
    </location>
</feature>
<proteinExistence type="predicted"/>
<keyword evidence="3" id="KW-1185">Reference proteome</keyword>
<gene>
    <name evidence="2" type="ORF">B5M42_12580</name>
</gene>
<feature type="transmembrane region" description="Helical" evidence="1">
    <location>
        <begin position="46"/>
        <end position="65"/>
    </location>
</feature>
<keyword evidence="1" id="KW-0812">Transmembrane</keyword>
<dbReference type="Proteomes" id="UP000298246">
    <property type="component" value="Unassembled WGS sequence"/>
</dbReference>
<keyword evidence="1" id="KW-0472">Membrane</keyword>
<keyword evidence="1" id="KW-1133">Transmembrane helix</keyword>
<feature type="transmembrane region" description="Helical" evidence="1">
    <location>
        <begin position="97"/>
        <end position="114"/>
    </location>
</feature>
<reference evidence="2 3" key="1">
    <citation type="submission" date="2017-03" db="EMBL/GenBank/DDBJ databases">
        <title>Isolation of Levoglucosan Utilizing Bacteria.</title>
        <authorList>
            <person name="Arya A.S."/>
        </authorList>
    </citation>
    <scope>NUCLEOTIDE SEQUENCE [LARGE SCALE GENOMIC DNA]</scope>
    <source>
        <strain evidence="2 3">MEC069</strain>
    </source>
</reference>
<organism evidence="2 3">
    <name type="scientific">Paenibacillus athensensis</name>
    <dbReference type="NCBI Taxonomy" id="1967502"/>
    <lineage>
        <taxon>Bacteria</taxon>
        <taxon>Bacillati</taxon>
        <taxon>Bacillota</taxon>
        <taxon>Bacilli</taxon>
        <taxon>Bacillales</taxon>
        <taxon>Paenibacillaceae</taxon>
        <taxon>Paenibacillus</taxon>
    </lineage>
</organism>
<evidence type="ECO:0000256" key="1">
    <source>
        <dbReference type="SAM" id="Phobius"/>
    </source>
</evidence>
<accession>A0A4Y8Q0Q2</accession>